<dbReference type="Proteomes" id="UP001446871">
    <property type="component" value="Unassembled WGS sequence"/>
</dbReference>
<proteinExistence type="predicted"/>
<keyword evidence="1" id="KW-0677">Repeat</keyword>
<keyword evidence="6" id="KW-1185">Reference proteome</keyword>
<dbReference type="InterPro" id="IPR036770">
    <property type="entry name" value="Ankyrin_rpt-contain_sf"/>
</dbReference>
<dbReference type="PANTHER" id="PTHR24198">
    <property type="entry name" value="ANKYRIN REPEAT AND PROTEIN KINASE DOMAIN-CONTAINING PROTEIN"/>
    <property type="match status" value="1"/>
</dbReference>
<dbReference type="SUPFAM" id="SSF48403">
    <property type="entry name" value="Ankyrin repeat"/>
    <property type="match status" value="1"/>
</dbReference>
<keyword evidence="2 3" id="KW-0040">ANK repeat</keyword>
<comment type="caution">
    <text evidence="5">The sequence shown here is derived from an EMBL/GenBank/DDBJ whole genome shotgun (WGS) entry which is preliminary data.</text>
</comment>
<accession>A0ABR1WKT0</accession>
<dbReference type="GO" id="GO:0016787">
    <property type="term" value="F:hydrolase activity"/>
    <property type="evidence" value="ECO:0007669"/>
    <property type="project" value="UniProtKB-KW"/>
</dbReference>
<dbReference type="Gene3D" id="1.25.40.20">
    <property type="entry name" value="Ankyrin repeat-containing domain"/>
    <property type="match status" value="1"/>
</dbReference>
<evidence type="ECO:0000256" key="4">
    <source>
        <dbReference type="SAM" id="MobiDB-lite"/>
    </source>
</evidence>
<evidence type="ECO:0000256" key="2">
    <source>
        <dbReference type="ARBA" id="ARBA00023043"/>
    </source>
</evidence>
<dbReference type="Pfam" id="PF12796">
    <property type="entry name" value="Ank_2"/>
    <property type="match status" value="2"/>
</dbReference>
<sequence length="497" mass="56005">MCDTHIYEKGHWNDEIFNRCYVGPDDKEKKFFDIIKRDDVAAFEEYLRNSHCFTHHRKLPFVYAKTFDEGGTPWTVTVNLGSIGVLEALLKYEDYGDGDYREGWDRSQPMATQWHRQILHRAIEKGQTKVFRYLIERPGADIYQRDRGEGGTPITTACFALGNCSGGDSMALEAAVDKFEEIVVLLLDSGASARDEYRQKAAYTEKHGQEVLVSTTLSLAASRARPPLLRRLIEEGADADTPVSSDWVDEEQDITLLHTASRHHNVAAVKFLLDQPAGPAMARRRDGHQGMLPLHCAAAGLSPDHRHVMGRYGDAEVTSHAVETIQALLPYNEIHERRDCDGKTALHLAAEYFEKPFHGYDASCYDPVIRLLLDHGANAGARADARNSEGNTPVHLAAGMNRFIPGGRDETPEDIAARQQCLGKRQQDIMQLLLKSLGESGAGIMDQPNKGGKSPRQIEEFRTSENQRRREEEMERFRRERIRDEIRLASMTDDDAD</sequence>
<keyword evidence="5" id="KW-0378">Hydrolase</keyword>
<feature type="repeat" description="ANK" evidence="3">
    <location>
        <begin position="341"/>
        <end position="384"/>
    </location>
</feature>
<evidence type="ECO:0000256" key="3">
    <source>
        <dbReference type="PROSITE-ProRule" id="PRU00023"/>
    </source>
</evidence>
<feature type="compositionally biased region" description="Basic and acidic residues" evidence="4">
    <location>
        <begin position="456"/>
        <end position="476"/>
    </location>
</feature>
<dbReference type="InterPro" id="IPR002110">
    <property type="entry name" value="Ankyrin_rpt"/>
</dbReference>
<dbReference type="PROSITE" id="PS50088">
    <property type="entry name" value="ANK_REPEAT"/>
    <property type="match status" value="1"/>
</dbReference>
<evidence type="ECO:0000313" key="5">
    <source>
        <dbReference type="EMBL" id="KAK8084068.1"/>
    </source>
</evidence>
<gene>
    <name evidence="5" type="ORF">PG996_002849</name>
</gene>
<protein>
    <submittedName>
        <fullName evidence="5">Glycoside hydrolase family 18 protein</fullName>
    </submittedName>
</protein>
<evidence type="ECO:0000256" key="1">
    <source>
        <dbReference type="ARBA" id="ARBA00022737"/>
    </source>
</evidence>
<dbReference type="SMART" id="SM00248">
    <property type="entry name" value="ANK"/>
    <property type="match status" value="7"/>
</dbReference>
<organism evidence="5 6">
    <name type="scientific">Apiospora saccharicola</name>
    <dbReference type="NCBI Taxonomy" id="335842"/>
    <lineage>
        <taxon>Eukaryota</taxon>
        <taxon>Fungi</taxon>
        <taxon>Dikarya</taxon>
        <taxon>Ascomycota</taxon>
        <taxon>Pezizomycotina</taxon>
        <taxon>Sordariomycetes</taxon>
        <taxon>Xylariomycetidae</taxon>
        <taxon>Amphisphaeriales</taxon>
        <taxon>Apiosporaceae</taxon>
        <taxon>Apiospora</taxon>
    </lineage>
</organism>
<dbReference type="Pfam" id="PF00023">
    <property type="entry name" value="Ank"/>
    <property type="match status" value="1"/>
</dbReference>
<feature type="region of interest" description="Disordered" evidence="4">
    <location>
        <begin position="440"/>
        <end position="476"/>
    </location>
</feature>
<dbReference type="EMBL" id="JAQQWM010000001">
    <property type="protein sequence ID" value="KAK8084068.1"/>
    <property type="molecule type" value="Genomic_DNA"/>
</dbReference>
<evidence type="ECO:0000313" key="6">
    <source>
        <dbReference type="Proteomes" id="UP001446871"/>
    </source>
</evidence>
<name>A0ABR1WKT0_9PEZI</name>
<reference evidence="5 6" key="1">
    <citation type="submission" date="2023-01" db="EMBL/GenBank/DDBJ databases">
        <title>Analysis of 21 Apiospora genomes using comparative genomics revels a genus with tremendous synthesis potential of carbohydrate active enzymes and secondary metabolites.</title>
        <authorList>
            <person name="Sorensen T."/>
        </authorList>
    </citation>
    <scope>NUCLEOTIDE SEQUENCE [LARGE SCALE GENOMIC DNA]</scope>
    <source>
        <strain evidence="5 6">CBS 83171</strain>
    </source>
</reference>
<dbReference type="PANTHER" id="PTHR24198:SF165">
    <property type="entry name" value="ANKYRIN REPEAT-CONTAINING PROTEIN-RELATED"/>
    <property type="match status" value="1"/>
</dbReference>